<dbReference type="PANTHER" id="PTHR35859:SF4">
    <property type="entry name" value="MEMBRANE CHANNEL PROTEIN, PUTATIVE (AFU_ORTHOLOGUE AFUA_6G11300)-RELATED"/>
    <property type="match status" value="1"/>
</dbReference>
<evidence type="ECO:0000256" key="1">
    <source>
        <dbReference type="SAM" id="MobiDB-lite"/>
    </source>
</evidence>
<evidence type="ECO:0000313" key="3">
    <source>
        <dbReference type="EMBL" id="RKP22540.1"/>
    </source>
</evidence>
<feature type="region of interest" description="Disordered" evidence="1">
    <location>
        <begin position="269"/>
        <end position="289"/>
    </location>
</feature>
<feature type="domain" description="YVC1 N-terminal linker helical" evidence="2">
    <location>
        <begin position="20"/>
        <end position="138"/>
    </location>
</feature>
<dbReference type="AlphaFoldDB" id="A0A4P9YUJ2"/>
<name>A0A4P9YUJ2_9FUNG</name>
<dbReference type="InterPro" id="IPR052971">
    <property type="entry name" value="TRP_calcium_channel"/>
</dbReference>
<feature type="region of interest" description="Disordered" evidence="1">
    <location>
        <begin position="146"/>
        <end position="181"/>
    </location>
</feature>
<dbReference type="Pfam" id="PF23190">
    <property type="entry name" value="LHD_TRPY1"/>
    <property type="match status" value="1"/>
</dbReference>
<dbReference type="PANTHER" id="PTHR35859">
    <property type="entry name" value="NONSELECTIVE CATION CHANNEL PROTEIN"/>
    <property type="match status" value="1"/>
</dbReference>
<accession>A0A4P9YUJ2</accession>
<gene>
    <name evidence="3" type="ORF">SYNPS1DRAFT_25685</name>
</gene>
<protein>
    <recommendedName>
        <fullName evidence="2">YVC1 N-terminal linker helical domain-containing protein</fullName>
    </recommendedName>
</protein>
<keyword evidence="4" id="KW-1185">Reference proteome</keyword>
<dbReference type="Proteomes" id="UP000278143">
    <property type="component" value="Unassembled WGS sequence"/>
</dbReference>
<sequence length="461" mass="50963">MATSWLLDADLAAIPIPPLVQRVRSVVSQLVYTERIATASATTGANADSDNTLYGSDGQRTLLRPALRALRDELCNKALAYACLVNRLNYQREAARDPASAGVLNMRADLCEWLAKVAVEAHRRSLTDLVDVLTFDFSPRQGVRRAYTGGIRHNRSRSRPVSGTDTARSPTTPHHGHAPAAPIAPRLYAEQHHYHYGTMERSWTSTPSPSELSPSRSNGAASSSSSPIRPVAMLKSASHATGYLRTSSESYRPLSQDEERFYDYAFPAREQTEDGSGGGAASADSDDDEGRASALEIAVQCDARRFCAGPAVQRIVDRIWRGDVVFYANLIDDDTAIPGSGSYASMTRARSAINVRRSRPQGLREVFRVSRLRVPRYQHIMHICIYLLFMWIYARVLLENSATFTGYEAALGILAAGFILDELTQISRCGLHFYVEHLWNPIDTLTHLNLLLFAGLRTHVL</sequence>
<feature type="non-terminal residue" evidence="3">
    <location>
        <position position="461"/>
    </location>
</feature>
<feature type="compositionally biased region" description="Polar residues" evidence="1">
    <location>
        <begin position="159"/>
        <end position="172"/>
    </location>
</feature>
<proteinExistence type="predicted"/>
<dbReference type="OrthoDB" id="2373987at2759"/>
<feature type="region of interest" description="Disordered" evidence="1">
    <location>
        <begin position="200"/>
        <end position="229"/>
    </location>
</feature>
<evidence type="ECO:0000259" key="2">
    <source>
        <dbReference type="Pfam" id="PF23190"/>
    </source>
</evidence>
<reference evidence="4" key="1">
    <citation type="journal article" date="2018" name="Nat. Microbiol.">
        <title>Leveraging single-cell genomics to expand the fungal tree of life.</title>
        <authorList>
            <person name="Ahrendt S.R."/>
            <person name="Quandt C.A."/>
            <person name="Ciobanu D."/>
            <person name="Clum A."/>
            <person name="Salamov A."/>
            <person name="Andreopoulos B."/>
            <person name="Cheng J.F."/>
            <person name="Woyke T."/>
            <person name="Pelin A."/>
            <person name="Henrissat B."/>
            <person name="Reynolds N.K."/>
            <person name="Benny G.L."/>
            <person name="Smith M.E."/>
            <person name="James T.Y."/>
            <person name="Grigoriev I.V."/>
        </authorList>
    </citation>
    <scope>NUCLEOTIDE SEQUENCE [LARGE SCALE GENOMIC DNA]</scope>
    <source>
        <strain evidence="4">Benny S71-1</strain>
    </source>
</reference>
<organism evidence="3 4">
    <name type="scientific">Syncephalis pseudoplumigaleata</name>
    <dbReference type="NCBI Taxonomy" id="1712513"/>
    <lineage>
        <taxon>Eukaryota</taxon>
        <taxon>Fungi</taxon>
        <taxon>Fungi incertae sedis</taxon>
        <taxon>Zoopagomycota</taxon>
        <taxon>Zoopagomycotina</taxon>
        <taxon>Zoopagomycetes</taxon>
        <taxon>Zoopagales</taxon>
        <taxon>Piptocephalidaceae</taxon>
        <taxon>Syncephalis</taxon>
    </lineage>
</organism>
<feature type="compositionally biased region" description="Low complexity" evidence="1">
    <location>
        <begin position="202"/>
        <end position="227"/>
    </location>
</feature>
<evidence type="ECO:0000313" key="4">
    <source>
        <dbReference type="Proteomes" id="UP000278143"/>
    </source>
</evidence>
<dbReference type="EMBL" id="KZ991979">
    <property type="protein sequence ID" value="RKP22540.1"/>
    <property type="molecule type" value="Genomic_DNA"/>
</dbReference>
<dbReference type="InterPro" id="IPR056337">
    <property type="entry name" value="LHD_YVC1"/>
</dbReference>